<protein>
    <submittedName>
        <fullName evidence="2">Uncharacterized protein</fullName>
    </submittedName>
</protein>
<evidence type="ECO:0000313" key="3">
    <source>
        <dbReference type="Proteomes" id="UP000236664"/>
    </source>
</evidence>
<evidence type="ECO:0000256" key="1">
    <source>
        <dbReference type="SAM" id="MobiDB-lite"/>
    </source>
</evidence>
<feature type="region of interest" description="Disordered" evidence="1">
    <location>
        <begin position="1"/>
        <end position="32"/>
    </location>
</feature>
<dbReference type="EMBL" id="MTQA01000279">
    <property type="protein sequence ID" value="PNP73242.1"/>
    <property type="molecule type" value="Genomic_DNA"/>
</dbReference>
<reference evidence="2 3" key="1">
    <citation type="submission" date="2017-06" db="EMBL/GenBank/DDBJ databases">
        <title>Genome of Fusarium nygamai isolate CS10214.</title>
        <authorList>
            <person name="Gardiner D.M."/>
            <person name="Obanor F."/>
            <person name="Kazan K."/>
        </authorList>
    </citation>
    <scope>NUCLEOTIDE SEQUENCE [LARGE SCALE GENOMIC DNA]</scope>
    <source>
        <strain evidence="2 3">CS10214</strain>
    </source>
</reference>
<gene>
    <name evidence="2" type="ORF">FNYG_13372</name>
</gene>
<evidence type="ECO:0000313" key="2">
    <source>
        <dbReference type="EMBL" id="PNP73242.1"/>
    </source>
</evidence>
<dbReference type="Proteomes" id="UP000236664">
    <property type="component" value="Unassembled WGS sequence"/>
</dbReference>
<dbReference type="OrthoDB" id="5091916at2759"/>
<sequence length="72" mass="7913">MSPRSSIIDMNQKNSDKPTRAKKADQKSSVPGLMPEDVIECLGKFLAVVKAENSTDEDKKRARDAFLCSVDA</sequence>
<name>A0A2K0VT93_GIBNY</name>
<proteinExistence type="predicted"/>
<comment type="caution">
    <text evidence="2">The sequence shown here is derived from an EMBL/GenBank/DDBJ whole genome shotgun (WGS) entry which is preliminary data.</text>
</comment>
<feature type="compositionally biased region" description="Polar residues" evidence="1">
    <location>
        <begin position="1"/>
        <end position="13"/>
    </location>
</feature>
<accession>A0A2K0VT93</accession>
<dbReference type="AlphaFoldDB" id="A0A2K0VT93"/>
<organism evidence="2 3">
    <name type="scientific">Gibberella nygamai</name>
    <name type="common">Bean root rot disease fungus</name>
    <name type="synonym">Fusarium nygamai</name>
    <dbReference type="NCBI Taxonomy" id="42673"/>
    <lineage>
        <taxon>Eukaryota</taxon>
        <taxon>Fungi</taxon>
        <taxon>Dikarya</taxon>
        <taxon>Ascomycota</taxon>
        <taxon>Pezizomycotina</taxon>
        <taxon>Sordariomycetes</taxon>
        <taxon>Hypocreomycetidae</taxon>
        <taxon>Hypocreales</taxon>
        <taxon>Nectriaceae</taxon>
        <taxon>Fusarium</taxon>
        <taxon>Fusarium fujikuroi species complex</taxon>
    </lineage>
</organism>
<feature type="compositionally biased region" description="Basic and acidic residues" evidence="1">
    <location>
        <begin position="14"/>
        <end position="26"/>
    </location>
</feature>
<keyword evidence="3" id="KW-1185">Reference proteome</keyword>